<feature type="region of interest" description="Disordered" evidence="1">
    <location>
        <begin position="226"/>
        <end position="249"/>
    </location>
</feature>
<gene>
    <name evidence="3" type="ORF">FSC37_08440</name>
</gene>
<proteinExistence type="predicted"/>
<dbReference type="Gene3D" id="3.30.70.270">
    <property type="match status" value="1"/>
</dbReference>
<dbReference type="AlphaFoldDB" id="A0A5C6U2I0"/>
<dbReference type="SUPFAM" id="SSF55073">
    <property type="entry name" value="Nucleotide cyclase"/>
    <property type="match status" value="1"/>
</dbReference>
<dbReference type="PANTHER" id="PTHR46663:SF2">
    <property type="entry name" value="GGDEF DOMAIN-CONTAINING PROTEIN"/>
    <property type="match status" value="1"/>
</dbReference>
<accession>A0A5C6U2I0</accession>
<dbReference type="PROSITE" id="PS50887">
    <property type="entry name" value="GGDEF"/>
    <property type="match status" value="1"/>
</dbReference>
<evidence type="ECO:0000259" key="2">
    <source>
        <dbReference type="PROSITE" id="PS50887"/>
    </source>
</evidence>
<dbReference type="InterPro" id="IPR052163">
    <property type="entry name" value="DGC-Regulatory_Protein"/>
</dbReference>
<dbReference type="EMBL" id="VOPW01000001">
    <property type="protein sequence ID" value="TXC65966.1"/>
    <property type="molecule type" value="Genomic_DNA"/>
</dbReference>
<dbReference type="Pfam" id="PF00990">
    <property type="entry name" value="GGDEF"/>
    <property type="match status" value="1"/>
</dbReference>
<keyword evidence="4" id="KW-1185">Reference proteome</keyword>
<organism evidence="3 4">
    <name type="scientific">Piscinibacter aquaticus</name>
    <dbReference type="NCBI Taxonomy" id="392597"/>
    <lineage>
        <taxon>Bacteria</taxon>
        <taxon>Pseudomonadati</taxon>
        <taxon>Pseudomonadota</taxon>
        <taxon>Betaproteobacteria</taxon>
        <taxon>Burkholderiales</taxon>
        <taxon>Sphaerotilaceae</taxon>
        <taxon>Piscinibacter</taxon>
    </lineage>
</organism>
<dbReference type="InterPro" id="IPR000160">
    <property type="entry name" value="GGDEF_dom"/>
</dbReference>
<dbReference type="SMART" id="SM00267">
    <property type="entry name" value="GGDEF"/>
    <property type="match status" value="1"/>
</dbReference>
<reference evidence="3 4" key="1">
    <citation type="submission" date="2019-08" db="EMBL/GenBank/DDBJ databases">
        <authorList>
            <person name="Khan S.A."/>
            <person name="Jeon C.O."/>
            <person name="Jeong S.E."/>
        </authorList>
    </citation>
    <scope>NUCLEOTIDE SEQUENCE [LARGE SCALE GENOMIC DNA]</scope>
    <source>
        <strain evidence="4">IMCC1728</strain>
    </source>
</reference>
<dbReference type="Proteomes" id="UP000321832">
    <property type="component" value="Unassembled WGS sequence"/>
</dbReference>
<dbReference type="PANTHER" id="PTHR46663">
    <property type="entry name" value="DIGUANYLATE CYCLASE DGCT-RELATED"/>
    <property type="match status" value="1"/>
</dbReference>
<comment type="caution">
    <text evidence="3">The sequence shown here is derived from an EMBL/GenBank/DDBJ whole genome shotgun (WGS) entry which is preliminary data.</text>
</comment>
<sequence length="316" mass="34754">MPWWPTAMPTKSRCASWPRCATCMTRARRASASRPPTSCTGSCRNAGAPAHYDEATRLPNRARLGMLLQDALLTSQREGSLLTVCHLDIDHFKAINERHGHEAGDRLLAALAVRVQSSLRTWAGGDDVAARVGGDEFALLLRTATLRESHHAVQRVLQQIALPCDIGTADGPLSVTASIGATVYPHDRADGEALLRHADQAMYGAKQSGRNGYLFFDAELDRRTRTASSPSAACRRPSTPPSSRCTTSRRSTWPAAVRWAPRRCCAGTIRSMAWCRRASSCRWWSTPAWASILADGCWRRAWPSWRAGCARGWTSR</sequence>
<evidence type="ECO:0000256" key="1">
    <source>
        <dbReference type="SAM" id="MobiDB-lite"/>
    </source>
</evidence>
<dbReference type="InterPro" id="IPR043128">
    <property type="entry name" value="Rev_trsase/Diguanyl_cyclase"/>
</dbReference>
<name>A0A5C6U2I0_9BURK</name>
<evidence type="ECO:0000313" key="3">
    <source>
        <dbReference type="EMBL" id="TXC65966.1"/>
    </source>
</evidence>
<dbReference type="CDD" id="cd01949">
    <property type="entry name" value="GGDEF"/>
    <property type="match status" value="1"/>
</dbReference>
<evidence type="ECO:0000313" key="4">
    <source>
        <dbReference type="Proteomes" id="UP000321832"/>
    </source>
</evidence>
<feature type="domain" description="GGDEF" evidence="2">
    <location>
        <begin position="80"/>
        <end position="218"/>
    </location>
</feature>
<dbReference type="InterPro" id="IPR029787">
    <property type="entry name" value="Nucleotide_cyclase"/>
</dbReference>
<dbReference type="NCBIfam" id="TIGR00254">
    <property type="entry name" value="GGDEF"/>
    <property type="match status" value="1"/>
</dbReference>
<protein>
    <submittedName>
        <fullName evidence="3">GGDEF domain-containing protein</fullName>
    </submittedName>
</protein>